<accession>A0A9D3SV14</accession>
<reference evidence="5 6" key="1">
    <citation type="submission" date="2021-06" db="EMBL/GenBank/DDBJ databases">
        <title>Chromosome-level genome assembly of the red-tail catfish (Hemibagrus wyckioides).</title>
        <authorList>
            <person name="Shao F."/>
        </authorList>
    </citation>
    <scope>NUCLEOTIDE SEQUENCE [LARGE SCALE GENOMIC DNA]</scope>
    <source>
        <strain evidence="5">EC202008001</strain>
        <tissue evidence="5">Blood</tissue>
    </source>
</reference>
<comment type="caution">
    <text evidence="5">The sequence shown here is derived from an EMBL/GenBank/DDBJ whole genome shotgun (WGS) entry which is preliminary data.</text>
</comment>
<evidence type="ECO:0000256" key="3">
    <source>
        <dbReference type="SAM" id="Coils"/>
    </source>
</evidence>
<dbReference type="InterPro" id="IPR051379">
    <property type="entry name" value="C-type_Lectin_Receptor_IMM"/>
</dbReference>
<dbReference type="AlphaFoldDB" id="A0A9D3SV14"/>
<dbReference type="Gene3D" id="3.10.100.10">
    <property type="entry name" value="Mannose-Binding Protein A, subunit A"/>
    <property type="match status" value="1"/>
</dbReference>
<dbReference type="SMART" id="SM00034">
    <property type="entry name" value="CLECT"/>
    <property type="match status" value="1"/>
</dbReference>
<organism evidence="5 6">
    <name type="scientific">Hemibagrus wyckioides</name>
    <dbReference type="NCBI Taxonomy" id="337641"/>
    <lineage>
        <taxon>Eukaryota</taxon>
        <taxon>Metazoa</taxon>
        <taxon>Chordata</taxon>
        <taxon>Craniata</taxon>
        <taxon>Vertebrata</taxon>
        <taxon>Euteleostomi</taxon>
        <taxon>Actinopterygii</taxon>
        <taxon>Neopterygii</taxon>
        <taxon>Teleostei</taxon>
        <taxon>Ostariophysi</taxon>
        <taxon>Siluriformes</taxon>
        <taxon>Bagridae</taxon>
        <taxon>Hemibagrus</taxon>
    </lineage>
</organism>
<dbReference type="InterPro" id="IPR001304">
    <property type="entry name" value="C-type_lectin-like"/>
</dbReference>
<evidence type="ECO:0000259" key="4">
    <source>
        <dbReference type="PROSITE" id="PS50041"/>
    </source>
</evidence>
<proteinExistence type="predicted"/>
<dbReference type="SUPFAM" id="SSF56436">
    <property type="entry name" value="C-type lectin-like"/>
    <property type="match status" value="1"/>
</dbReference>
<keyword evidence="1" id="KW-0430">Lectin</keyword>
<feature type="coiled-coil region" evidence="3">
    <location>
        <begin position="77"/>
        <end position="104"/>
    </location>
</feature>
<sequence>MENDVNYATLVFSGSSPPVTKDAETENVVYTEVKRTKEETPKNIPATTEDISAVCDIKYVSKYTSILALYTNESMTNKILQADKAALEKEKEDLTAQRDQFESTLRFIIQFENFPVREYCTLTNNEVHCEPCKMNWIQNGTSCYFFWMDPAPWLTWGESQTRCTENKGHLVVIDTIEEQEFITQHISFYYDQYHGYWIGLSKNNNTWIWITGAALENAGYWTATPTPTDLRDCVLSKPISNLKNWEANKCRMLNRYICEVKVLVWPSQNETATTLQNL</sequence>
<dbReference type="InterPro" id="IPR016186">
    <property type="entry name" value="C-type_lectin-like/link_sf"/>
</dbReference>
<dbReference type="Pfam" id="PF00059">
    <property type="entry name" value="Lectin_C"/>
    <property type="match status" value="1"/>
</dbReference>
<dbReference type="PROSITE" id="PS50041">
    <property type="entry name" value="C_TYPE_LECTIN_2"/>
    <property type="match status" value="1"/>
</dbReference>
<feature type="domain" description="C-type lectin" evidence="4">
    <location>
        <begin position="139"/>
        <end position="259"/>
    </location>
</feature>
<dbReference type="Proteomes" id="UP000824219">
    <property type="component" value="Linkage Group LG01"/>
</dbReference>
<gene>
    <name evidence="5" type="ORF">KOW79_000683</name>
</gene>
<dbReference type="GO" id="GO:0030246">
    <property type="term" value="F:carbohydrate binding"/>
    <property type="evidence" value="ECO:0007669"/>
    <property type="project" value="UniProtKB-KW"/>
</dbReference>
<protein>
    <recommendedName>
        <fullName evidence="4">C-type lectin domain-containing protein</fullName>
    </recommendedName>
</protein>
<dbReference type="EMBL" id="JAHKSW010000001">
    <property type="protein sequence ID" value="KAG7335990.1"/>
    <property type="molecule type" value="Genomic_DNA"/>
</dbReference>
<dbReference type="OrthoDB" id="2142683at2759"/>
<dbReference type="PANTHER" id="PTHR46746:SF9">
    <property type="entry name" value="CD209 ANTIGEN-LIKE PROTEIN C-LIKE"/>
    <property type="match status" value="1"/>
</dbReference>
<evidence type="ECO:0000256" key="2">
    <source>
        <dbReference type="ARBA" id="ARBA00023157"/>
    </source>
</evidence>
<name>A0A9D3SV14_9TELE</name>
<keyword evidence="2" id="KW-1015">Disulfide bond</keyword>
<dbReference type="PANTHER" id="PTHR46746">
    <property type="entry name" value="KILLER CELL LECTIN-LIKE RECEPTOR SUBFAMILY F MEMBER 2"/>
    <property type="match status" value="1"/>
</dbReference>
<keyword evidence="3" id="KW-0175">Coiled coil</keyword>
<evidence type="ECO:0000313" key="6">
    <source>
        <dbReference type="Proteomes" id="UP000824219"/>
    </source>
</evidence>
<evidence type="ECO:0000256" key="1">
    <source>
        <dbReference type="ARBA" id="ARBA00022734"/>
    </source>
</evidence>
<keyword evidence="6" id="KW-1185">Reference proteome</keyword>
<dbReference type="InterPro" id="IPR016187">
    <property type="entry name" value="CTDL_fold"/>
</dbReference>
<evidence type="ECO:0000313" key="5">
    <source>
        <dbReference type="EMBL" id="KAG7335990.1"/>
    </source>
</evidence>